<evidence type="ECO:0000313" key="4">
    <source>
        <dbReference type="EMBL" id="MCF3940199.1"/>
    </source>
</evidence>
<evidence type="ECO:0000313" key="5">
    <source>
        <dbReference type="Proteomes" id="UP001108089"/>
    </source>
</evidence>
<evidence type="ECO:0000259" key="3">
    <source>
        <dbReference type="PROSITE" id="PS50977"/>
    </source>
</evidence>
<protein>
    <submittedName>
        <fullName evidence="4">TetR/AcrR family transcriptional regulator</fullName>
    </submittedName>
</protein>
<dbReference type="PANTHER" id="PTHR43479:SF11">
    <property type="entry name" value="ACREF_ENVCD OPERON REPRESSOR-RELATED"/>
    <property type="match status" value="1"/>
</dbReference>
<dbReference type="InterPro" id="IPR009057">
    <property type="entry name" value="Homeodomain-like_sf"/>
</dbReference>
<dbReference type="Pfam" id="PF00440">
    <property type="entry name" value="TetR_N"/>
    <property type="match status" value="1"/>
</dbReference>
<dbReference type="Gene3D" id="1.10.357.10">
    <property type="entry name" value="Tetracycline Repressor, domain 2"/>
    <property type="match status" value="1"/>
</dbReference>
<dbReference type="SUPFAM" id="SSF46689">
    <property type="entry name" value="Homeodomain-like"/>
    <property type="match status" value="1"/>
</dbReference>
<gene>
    <name evidence="4" type="ORF">L1892_17635</name>
</gene>
<dbReference type="RefSeq" id="WP_235724949.1">
    <property type="nucleotide sequence ID" value="NZ_JAKGCU010000018.1"/>
</dbReference>
<evidence type="ECO:0000256" key="2">
    <source>
        <dbReference type="PROSITE-ProRule" id="PRU00335"/>
    </source>
</evidence>
<dbReference type="InterPro" id="IPR050624">
    <property type="entry name" value="HTH-type_Tx_Regulator"/>
</dbReference>
<dbReference type="PROSITE" id="PS50977">
    <property type="entry name" value="HTH_TETR_2"/>
    <property type="match status" value="1"/>
</dbReference>
<name>A0ABS9DPL0_9ACTN</name>
<keyword evidence="1 2" id="KW-0238">DNA-binding</keyword>
<dbReference type="PANTHER" id="PTHR43479">
    <property type="entry name" value="ACREF/ENVCD OPERON REPRESSOR-RELATED"/>
    <property type="match status" value="1"/>
</dbReference>
<comment type="caution">
    <text evidence="4">The sequence shown here is derived from an EMBL/GenBank/DDBJ whole genome shotgun (WGS) entry which is preliminary data.</text>
</comment>
<organism evidence="4 5">
    <name type="scientific">Gordonia tangerina</name>
    <dbReference type="NCBI Taxonomy" id="2911060"/>
    <lineage>
        <taxon>Bacteria</taxon>
        <taxon>Bacillati</taxon>
        <taxon>Actinomycetota</taxon>
        <taxon>Actinomycetes</taxon>
        <taxon>Mycobacteriales</taxon>
        <taxon>Gordoniaceae</taxon>
        <taxon>Gordonia</taxon>
    </lineage>
</organism>
<proteinExistence type="predicted"/>
<feature type="domain" description="HTH tetR-type" evidence="3">
    <location>
        <begin position="8"/>
        <end position="68"/>
    </location>
</feature>
<accession>A0ABS9DPL0</accession>
<dbReference type="Proteomes" id="UP001108089">
    <property type="component" value="Unassembled WGS sequence"/>
</dbReference>
<keyword evidence="5" id="KW-1185">Reference proteome</keyword>
<dbReference type="PRINTS" id="PR00455">
    <property type="entry name" value="HTHTETR"/>
</dbReference>
<evidence type="ECO:0000256" key="1">
    <source>
        <dbReference type="ARBA" id="ARBA00023125"/>
    </source>
</evidence>
<dbReference type="InterPro" id="IPR001647">
    <property type="entry name" value="HTH_TetR"/>
</dbReference>
<feature type="DNA-binding region" description="H-T-H motif" evidence="2">
    <location>
        <begin position="31"/>
        <end position="50"/>
    </location>
</feature>
<sequence length="202" mass="22482">MDATERAQQRRELILDAALDLFAREGYANSSIEAICQMAYVGNKAFYEHFSTKEACYLELLQRNTHSIFERLYAIPDDSDESEADLTRRLLTSFVDALADDPRVGVVTFGQSGGISPTVERQRRANRRQAADLVRSVWTRFDAAITDDDNHLAIAATGGIFDLIADALDQSDGAFTSETRTQLADAMTDFMLTLRAGMRASR</sequence>
<dbReference type="EMBL" id="JAKGCU010000018">
    <property type="protein sequence ID" value="MCF3940199.1"/>
    <property type="molecule type" value="Genomic_DNA"/>
</dbReference>
<reference evidence="4" key="1">
    <citation type="submission" date="2022-01" db="EMBL/GenBank/DDBJ databases">
        <title>Gordonia xiamenensis sp. nov., isolated from surface seawater in Xiamen.</title>
        <authorList>
            <person name="He Y.F."/>
        </authorList>
    </citation>
    <scope>NUCLEOTIDE SEQUENCE</scope>
    <source>
        <strain evidence="4">GW1C4-4</strain>
    </source>
</reference>